<proteinExistence type="predicted"/>
<feature type="domain" description="SUN" evidence="1">
    <location>
        <begin position="35"/>
        <end position="141"/>
    </location>
</feature>
<dbReference type="Proteomes" id="UP000836788">
    <property type="component" value="Chromosome 1"/>
</dbReference>
<evidence type="ECO:0000313" key="2">
    <source>
        <dbReference type="EMBL" id="CAG9276310.1"/>
    </source>
</evidence>
<name>A0A8J9STY0_PHATR</name>
<sequence length="146" mass="16704">MLTSAFTSFPGRASSILQKNAKVYGPKHALDIEKSSSCWNSDGTQENCQWFVVDFNRPVEPYQVNVQFQAGFSVETCTVALKTSENDAWEPVDELEFHDVHEIQTKNLREMKPCTALKLTLEDFTDFYGRVTIYRIEVWGKELVQG</sequence>
<dbReference type="Gene3D" id="2.60.120.260">
    <property type="entry name" value="Galactose-binding domain-like"/>
    <property type="match status" value="1"/>
</dbReference>
<accession>A0A8J9STY0</accession>
<dbReference type="SUPFAM" id="SSF49785">
    <property type="entry name" value="Galactose-binding domain-like"/>
    <property type="match status" value="1"/>
</dbReference>
<dbReference type="EMBL" id="OU594942">
    <property type="protein sequence ID" value="CAG9276310.1"/>
    <property type="molecule type" value="Genomic_DNA"/>
</dbReference>
<dbReference type="InterPro" id="IPR008979">
    <property type="entry name" value="Galactose-bd-like_sf"/>
</dbReference>
<protein>
    <recommendedName>
        <fullName evidence="1">SUN domain-containing protein</fullName>
    </recommendedName>
</protein>
<reference evidence="2" key="1">
    <citation type="submission" date="2022-02" db="EMBL/GenBank/DDBJ databases">
        <authorList>
            <person name="Giguere J D."/>
        </authorList>
    </citation>
    <scope>NUCLEOTIDE SEQUENCE</scope>
    <source>
        <strain evidence="2">CCAP 1055/1</strain>
    </source>
</reference>
<gene>
    <name evidence="2" type="ORF">PTTT1_LOCUS338</name>
</gene>
<evidence type="ECO:0000259" key="1">
    <source>
        <dbReference type="Pfam" id="PF07738"/>
    </source>
</evidence>
<dbReference type="Pfam" id="PF07738">
    <property type="entry name" value="Sad1_UNC"/>
    <property type="match status" value="1"/>
</dbReference>
<dbReference type="InterPro" id="IPR012919">
    <property type="entry name" value="SUN_dom"/>
</dbReference>
<dbReference type="AlphaFoldDB" id="A0A8J9STY0"/>
<organism evidence="2">
    <name type="scientific">Phaeodactylum tricornutum</name>
    <name type="common">Diatom</name>
    <dbReference type="NCBI Taxonomy" id="2850"/>
    <lineage>
        <taxon>Eukaryota</taxon>
        <taxon>Sar</taxon>
        <taxon>Stramenopiles</taxon>
        <taxon>Ochrophyta</taxon>
        <taxon>Bacillariophyta</taxon>
        <taxon>Bacillariophyceae</taxon>
        <taxon>Bacillariophycidae</taxon>
        <taxon>Naviculales</taxon>
        <taxon>Phaeodactylaceae</taxon>
        <taxon>Phaeodactylum</taxon>
    </lineage>
</organism>